<keyword evidence="4" id="KW-1185">Reference proteome</keyword>
<keyword evidence="2" id="KW-0732">Signal</keyword>
<name>A0AAD4N799_9BILA</name>
<protein>
    <submittedName>
        <fullName evidence="3">Serpentine type 7TM GPCR chemoreceptor str domain-containing protein</fullName>
    </submittedName>
</protein>
<keyword evidence="1" id="KW-0812">Transmembrane</keyword>
<dbReference type="InterPro" id="IPR019428">
    <property type="entry name" value="7TM_GPCR_serpentine_rcpt_Str"/>
</dbReference>
<reference evidence="3" key="1">
    <citation type="submission" date="2022-01" db="EMBL/GenBank/DDBJ databases">
        <title>Genome Sequence Resource for Two Populations of Ditylenchus destructor, the Migratory Endoparasitic Phytonematode.</title>
        <authorList>
            <person name="Zhang H."/>
            <person name="Lin R."/>
            <person name="Xie B."/>
        </authorList>
    </citation>
    <scope>NUCLEOTIDE SEQUENCE</scope>
    <source>
        <strain evidence="3">BazhouSP</strain>
    </source>
</reference>
<evidence type="ECO:0000256" key="1">
    <source>
        <dbReference type="SAM" id="Phobius"/>
    </source>
</evidence>
<dbReference type="PANTHER" id="PTHR22943">
    <property type="entry name" value="7-TRANSMEMBRANE DOMAIN RECEPTOR C.ELEGANS"/>
    <property type="match status" value="1"/>
</dbReference>
<accession>A0AAD4N799</accession>
<evidence type="ECO:0000313" key="3">
    <source>
        <dbReference type="EMBL" id="KAI1714298.1"/>
    </source>
</evidence>
<dbReference type="SUPFAM" id="SSF81321">
    <property type="entry name" value="Family A G protein-coupled receptor-like"/>
    <property type="match status" value="1"/>
</dbReference>
<dbReference type="EMBL" id="JAKKPZ010000013">
    <property type="protein sequence ID" value="KAI1714298.1"/>
    <property type="molecule type" value="Genomic_DNA"/>
</dbReference>
<dbReference type="Proteomes" id="UP001201812">
    <property type="component" value="Unassembled WGS sequence"/>
</dbReference>
<dbReference type="Pfam" id="PF10326">
    <property type="entry name" value="7TM_GPCR_Str"/>
    <property type="match status" value="1"/>
</dbReference>
<evidence type="ECO:0000256" key="2">
    <source>
        <dbReference type="SAM" id="SignalP"/>
    </source>
</evidence>
<sequence length="216" mass="24158">MLRILLIPIVLAAWYATSLSGSVLKPDQPVSRSYSDCLSLLDNNIWLDADRRISLCFYTDEHNVLLQFYMVSTIIGDILIYMIVAGFAVCINRKLNEQTYRLTERTAKMQRQLNIVLAVQALVPLFVAIIPCGAIVILWFYKINIPGAGVIISMAFSWIPVMSPLSTIFLVTSYRRKVLKFLMKSRIEPLSKSLTGTSAAQRASGTAEIYTATNIA</sequence>
<feature type="chain" id="PRO_5041897100" evidence="2">
    <location>
        <begin position="21"/>
        <end position="216"/>
    </location>
</feature>
<comment type="caution">
    <text evidence="3">The sequence shown here is derived from an EMBL/GenBank/DDBJ whole genome shotgun (WGS) entry which is preliminary data.</text>
</comment>
<feature type="transmembrane region" description="Helical" evidence="1">
    <location>
        <begin position="113"/>
        <end position="141"/>
    </location>
</feature>
<feature type="signal peptide" evidence="2">
    <location>
        <begin position="1"/>
        <end position="20"/>
    </location>
</feature>
<proteinExistence type="predicted"/>
<feature type="transmembrane region" description="Helical" evidence="1">
    <location>
        <begin position="147"/>
        <end position="174"/>
    </location>
</feature>
<keyword evidence="1" id="KW-1133">Transmembrane helix</keyword>
<keyword evidence="1" id="KW-0472">Membrane</keyword>
<gene>
    <name evidence="3" type="ORF">DdX_08391</name>
</gene>
<evidence type="ECO:0000313" key="4">
    <source>
        <dbReference type="Proteomes" id="UP001201812"/>
    </source>
</evidence>
<dbReference type="PANTHER" id="PTHR22943:SF248">
    <property type="entry name" value="SEVEN TM RECEPTOR"/>
    <property type="match status" value="1"/>
</dbReference>
<dbReference type="AlphaFoldDB" id="A0AAD4N799"/>
<organism evidence="3 4">
    <name type="scientific">Ditylenchus destructor</name>
    <dbReference type="NCBI Taxonomy" id="166010"/>
    <lineage>
        <taxon>Eukaryota</taxon>
        <taxon>Metazoa</taxon>
        <taxon>Ecdysozoa</taxon>
        <taxon>Nematoda</taxon>
        <taxon>Chromadorea</taxon>
        <taxon>Rhabditida</taxon>
        <taxon>Tylenchina</taxon>
        <taxon>Tylenchomorpha</taxon>
        <taxon>Sphaerularioidea</taxon>
        <taxon>Anguinidae</taxon>
        <taxon>Anguininae</taxon>
        <taxon>Ditylenchus</taxon>
    </lineage>
</organism>
<feature type="transmembrane region" description="Helical" evidence="1">
    <location>
        <begin position="68"/>
        <end position="92"/>
    </location>
</feature>